<keyword evidence="4 7" id="KW-0479">Metal-binding</keyword>
<dbReference type="InterPro" id="IPR050499">
    <property type="entry name" value="PEP-utilizing_PTS_enzyme"/>
</dbReference>
<evidence type="ECO:0000313" key="15">
    <source>
        <dbReference type="EMBL" id="PZM16256.1"/>
    </source>
</evidence>
<dbReference type="Pfam" id="PF02896">
    <property type="entry name" value="PEP-utilizers_C"/>
    <property type="match status" value="1"/>
</dbReference>
<organism evidence="15 16">
    <name type="scientific">Rhizobium tubonense</name>
    <dbReference type="NCBI Taxonomy" id="484088"/>
    <lineage>
        <taxon>Bacteria</taxon>
        <taxon>Pseudomonadati</taxon>
        <taxon>Pseudomonadota</taxon>
        <taxon>Alphaproteobacteria</taxon>
        <taxon>Hyphomicrobiales</taxon>
        <taxon>Rhizobiaceae</taxon>
        <taxon>Rhizobium/Agrobacterium group</taxon>
        <taxon>Rhizobium</taxon>
    </lineage>
</organism>
<dbReference type="InterPro" id="IPR023151">
    <property type="entry name" value="PEP_util_CS"/>
</dbReference>
<evidence type="ECO:0000313" key="16">
    <source>
        <dbReference type="Proteomes" id="UP000248925"/>
    </source>
</evidence>
<evidence type="ECO:0000256" key="2">
    <source>
        <dbReference type="ARBA" id="ARBA00007837"/>
    </source>
</evidence>
<dbReference type="SUPFAM" id="SSF52009">
    <property type="entry name" value="Phosphohistidine domain"/>
    <property type="match status" value="1"/>
</dbReference>
<comment type="subcellular location">
    <subcellularLocation>
        <location evidence="7">Cytoplasm</location>
    </subcellularLocation>
</comment>
<evidence type="ECO:0000256" key="3">
    <source>
        <dbReference type="ARBA" id="ARBA00022679"/>
    </source>
</evidence>
<dbReference type="GO" id="GO:0016301">
    <property type="term" value="F:kinase activity"/>
    <property type="evidence" value="ECO:0007669"/>
    <property type="project" value="UniProtKB-KW"/>
</dbReference>
<comment type="cofactor">
    <cofactor evidence="1 7 10">
        <name>Mg(2+)</name>
        <dbReference type="ChEBI" id="CHEBI:18420"/>
    </cofactor>
</comment>
<feature type="region of interest" description="Disordered" evidence="11">
    <location>
        <begin position="219"/>
        <end position="252"/>
    </location>
</feature>
<feature type="binding site" evidence="9">
    <location>
        <position position="323"/>
    </location>
    <ligand>
        <name>phosphoenolpyruvate</name>
        <dbReference type="ChEBI" id="CHEBI:58702"/>
    </ligand>
</feature>
<dbReference type="Gene3D" id="3.50.30.10">
    <property type="entry name" value="Phosphohistidine domain"/>
    <property type="match status" value="1"/>
</dbReference>
<feature type="binding site" evidence="10">
    <location>
        <position position="442"/>
    </location>
    <ligand>
        <name>Mg(2+)</name>
        <dbReference type="ChEBI" id="CHEBI:18420"/>
    </ligand>
</feature>
<feature type="binding site" evidence="9">
    <location>
        <position position="287"/>
    </location>
    <ligand>
        <name>phosphoenolpyruvate</name>
        <dbReference type="ChEBI" id="CHEBI:58702"/>
    </ligand>
</feature>
<evidence type="ECO:0000259" key="12">
    <source>
        <dbReference type="Pfam" id="PF00391"/>
    </source>
</evidence>
<keyword evidence="7" id="KW-0813">Transport</keyword>
<feature type="domain" description="PEP-utilising enzyme C-terminal" evidence="13">
    <location>
        <begin position="251"/>
        <end position="527"/>
    </location>
</feature>
<dbReference type="GO" id="GO:0008965">
    <property type="term" value="F:phosphoenolpyruvate-protein phosphotransferase activity"/>
    <property type="evidence" value="ECO:0007669"/>
    <property type="project" value="UniProtKB-EC"/>
</dbReference>
<evidence type="ECO:0000256" key="10">
    <source>
        <dbReference type="PIRSR" id="PIRSR000732-3"/>
    </source>
</evidence>
<dbReference type="InterPro" id="IPR008731">
    <property type="entry name" value="PTS_EIN"/>
</dbReference>
<reference evidence="15 16" key="1">
    <citation type="journal article" date="2018" name="Sci. Rep.">
        <title>Rhizobium tumorigenes sp. nov., a novel plant tumorigenic bacterium isolated from cane gall tumors on thornless blackberry.</title>
        <authorList>
            <person name="Kuzmanovi N."/>
            <person name="Smalla K."/>
            <person name="Gronow S."/>
            <person name="PuBawska J."/>
        </authorList>
    </citation>
    <scope>NUCLEOTIDE SEQUENCE [LARGE SCALE GENOMIC DNA]</scope>
    <source>
        <strain evidence="15 16">CCBAU 85046</strain>
    </source>
</reference>
<name>A0A2W4ESE4_9HYPH</name>
<dbReference type="PIRSF" id="PIRSF000732">
    <property type="entry name" value="PTS_enzyme_I"/>
    <property type="match status" value="1"/>
</dbReference>
<keyword evidence="7" id="KW-0762">Sugar transport</keyword>
<feature type="domain" description="PEP-utilising enzyme mobile" evidence="12">
    <location>
        <begin position="145"/>
        <end position="216"/>
    </location>
</feature>
<dbReference type="GO" id="GO:0005737">
    <property type="term" value="C:cytoplasm"/>
    <property type="evidence" value="ECO:0007669"/>
    <property type="project" value="UniProtKB-SubCell"/>
</dbReference>
<keyword evidence="16" id="KW-1185">Reference proteome</keyword>
<keyword evidence="7" id="KW-0963">Cytoplasm</keyword>
<dbReference type="EMBL" id="PCDP01000003">
    <property type="protein sequence ID" value="PZM16256.1"/>
    <property type="molecule type" value="Genomic_DNA"/>
</dbReference>
<feature type="active site" description="Proton donor" evidence="8">
    <location>
        <position position="489"/>
    </location>
</feature>
<dbReference type="PRINTS" id="PR01736">
    <property type="entry name" value="PHPHTRNFRASE"/>
</dbReference>
<dbReference type="Pfam" id="PF00391">
    <property type="entry name" value="PEP-utilizers"/>
    <property type="match status" value="1"/>
</dbReference>
<dbReference type="InterPro" id="IPR008279">
    <property type="entry name" value="PEP-util_enz_mobile_dom"/>
</dbReference>
<dbReference type="Gene3D" id="1.10.274.10">
    <property type="entry name" value="PtsI, HPr-binding domain"/>
    <property type="match status" value="1"/>
</dbReference>
<keyword evidence="15" id="KW-0670">Pyruvate</keyword>
<protein>
    <recommendedName>
        <fullName evidence="7">Phosphoenolpyruvate-protein phosphotransferase</fullName>
        <ecNumber evidence="7">2.7.3.9</ecNumber>
    </recommendedName>
    <alternativeName>
        <fullName evidence="7">Phosphotransferase system, enzyme I</fullName>
    </alternativeName>
</protein>
<accession>A0A2W4ESE4</accession>
<keyword evidence="3 7" id="KW-0808">Transferase</keyword>
<comment type="caution">
    <text evidence="15">The sequence shown here is derived from an EMBL/GenBank/DDBJ whole genome shotgun (WGS) entry which is preliminary data.</text>
</comment>
<keyword evidence="5 7" id="KW-0418">Kinase</keyword>
<gene>
    <name evidence="15" type="ORF">CPY51_04550</name>
</gene>
<keyword evidence="6 7" id="KW-0460">Magnesium</keyword>
<feature type="binding site" evidence="9">
    <location>
        <begin position="441"/>
        <end position="442"/>
    </location>
    <ligand>
        <name>phosphoenolpyruvate</name>
        <dbReference type="ChEBI" id="CHEBI:58702"/>
    </ligand>
</feature>
<dbReference type="AlphaFoldDB" id="A0A2W4ESE4"/>
<evidence type="ECO:0000259" key="14">
    <source>
        <dbReference type="Pfam" id="PF05524"/>
    </source>
</evidence>
<dbReference type="InterPro" id="IPR024692">
    <property type="entry name" value="PTS_EI"/>
</dbReference>
<dbReference type="Gene3D" id="3.20.20.60">
    <property type="entry name" value="Phosphoenolpyruvate-binding domains"/>
    <property type="match status" value="1"/>
</dbReference>
<keyword evidence="7" id="KW-0598">Phosphotransferase system</keyword>
<dbReference type="Pfam" id="PF05524">
    <property type="entry name" value="PEP-utilisers_N"/>
    <property type="match status" value="1"/>
</dbReference>
<proteinExistence type="inferred from homology"/>
<feature type="binding site" evidence="9">
    <location>
        <position position="452"/>
    </location>
    <ligand>
        <name>phosphoenolpyruvate</name>
        <dbReference type="ChEBI" id="CHEBI:58702"/>
    </ligand>
</feature>
<feature type="binding site" evidence="10">
    <location>
        <position position="419"/>
    </location>
    <ligand>
        <name>Mg(2+)</name>
        <dbReference type="ChEBI" id="CHEBI:18420"/>
    </ligand>
</feature>
<comment type="similarity">
    <text evidence="2 7">Belongs to the PEP-utilizing enzyme family.</text>
</comment>
<evidence type="ECO:0000259" key="13">
    <source>
        <dbReference type="Pfam" id="PF02896"/>
    </source>
</evidence>
<dbReference type="OrthoDB" id="9765468at2"/>
<evidence type="ECO:0000256" key="11">
    <source>
        <dbReference type="SAM" id="MobiDB-lite"/>
    </source>
</evidence>
<dbReference type="PROSITE" id="PS00742">
    <property type="entry name" value="PEP_ENZYMES_2"/>
    <property type="match status" value="1"/>
</dbReference>
<dbReference type="InterPro" id="IPR000121">
    <property type="entry name" value="PEP_util_C"/>
</dbReference>
<evidence type="ECO:0000256" key="5">
    <source>
        <dbReference type="ARBA" id="ARBA00022777"/>
    </source>
</evidence>
<dbReference type="RefSeq" id="WP_111158860.1">
    <property type="nucleotide sequence ID" value="NZ_PCDP01000003.1"/>
</dbReference>
<evidence type="ECO:0000256" key="8">
    <source>
        <dbReference type="PIRSR" id="PIRSR000732-1"/>
    </source>
</evidence>
<sequence>MTGQRRSFGIGASAGIAVGPAALVRRMEPDISDHPAGLLGVEPLAQAIKTAISAIQSLADATPTNDAAILDFQIEMLRDPTLFDMAAERIGKGEDAAIAWIGTMDSFITGFQGSDDELMGARAVDVIDMKNRVLDIMMGRPTSTFPAGSIYVGRDIEPSLFLAHDWSDGGGIVLFNGSTASHVATLARARSVPMVTGIGPIELGPEEILLVDGSSGSVITDPQPADMTPSLSNRGRPGTSPDAHHRSDAGKVETADGIPVQVSVNISVLSELDRLDPTTTAGVGLLRTEFLLSSPSDIFNEEEQFAAYRRILEWAQQKPVVIRLFDLGGDKAFPTIAGEHGSFLGLRGVRLLLSKPEILRVQARALLRAAAFGQLRIMLPMVTIPAEVDAAAAILKEEADLLSIGGKFHPVPPLGMMVEVPAAALMLETFYKADFFSFGTNDLGQYLVAAARDNPAVAGLHAEAPPAIYRLIAASLKGIDSMSRPVSICGDMASDPACLGSLLKCGLRHFSVTPSRLMAVKSAIRALNANAPQTAAD</sequence>
<dbReference type="PANTHER" id="PTHR46244">
    <property type="entry name" value="PHOSPHOENOLPYRUVATE-PROTEIN PHOSPHOTRANSFERASE"/>
    <property type="match status" value="1"/>
</dbReference>
<dbReference type="EC" id="2.7.3.9" evidence="7"/>
<dbReference type="Proteomes" id="UP000248925">
    <property type="component" value="Unassembled WGS sequence"/>
</dbReference>
<feature type="domain" description="Phosphotransferase system enzyme I N-terminal" evidence="14">
    <location>
        <begin position="9"/>
        <end position="122"/>
    </location>
</feature>
<evidence type="ECO:0000256" key="1">
    <source>
        <dbReference type="ARBA" id="ARBA00001946"/>
    </source>
</evidence>
<dbReference type="GO" id="GO:0009401">
    <property type="term" value="P:phosphoenolpyruvate-dependent sugar phosphotransferase system"/>
    <property type="evidence" value="ECO:0007669"/>
    <property type="project" value="UniProtKB-KW"/>
</dbReference>
<dbReference type="InterPro" id="IPR036637">
    <property type="entry name" value="Phosphohistidine_dom_sf"/>
</dbReference>
<evidence type="ECO:0000256" key="7">
    <source>
        <dbReference type="PIRNR" id="PIRNR000732"/>
    </source>
</evidence>
<evidence type="ECO:0000256" key="4">
    <source>
        <dbReference type="ARBA" id="ARBA00022723"/>
    </source>
</evidence>
<dbReference type="SUPFAM" id="SSF47831">
    <property type="entry name" value="Enzyme I of the PEP:sugar phosphotransferase system HPr-binding (sub)domain"/>
    <property type="match status" value="1"/>
</dbReference>
<dbReference type="InterPro" id="IPR040442">
    <property type="entry name" value="Pyrv_kinase-like_dom_sf"/>
</dbReference>
<comment type="function">
    <text evidence="7">General (non sugar-specific) component of the phosphoenolpyruvate-dependent sugar phosphotransferase system (sugar PTS). This major carbohydrate active-transport system catalyzes the phosphorylation of incoming sugar substrates concomitantly with their translocation across the cell membrane. Enzyme I transfers the phosphoryl group from phosphoenolpyruvate (PEP) to the phosphoryl carrier protein (HPr).</text>
</comment>
<dbReference type="InterPro" id="IPR015813">
    <property type="entry name" value="Pyrv/PenolPyrv_kinase-like_dom"/>
</dbReference>
<dbReference type="GO" id="GO:0046872">
    <property type="term" value="F:metal ion binding"/>
    <property type="evidence" value="ECO:0007669"/>
    <property type="project" value="UniProtKB-KW"/>
</dbReference>
<feature type="compositionally biased region" description="Basic and acidic residues" evidence="11">
    <location>
        <begin position="242"/>
        <end position="252"/>
    </location>
</feature>
<dbReference type="InterPro" id="IPR036618">
    <property type="entry name" value="PtsI_HPr-bd_sf"/>
</dbReference>
<comment type="catalytic activity">
    <reaction evidence="7">
        <text>L-histidyl-[protein] + phosphoenolpyruvate = N(pros)-phospho-L-histidyl-[protein] + pyruvate</text>
        <dbReference type="Rhea" id="RHEA:23880"/>
        <dbReference type="Rhea" id="RHEA-COMP:9745"/>
        <dbReference type="Rhea" id="RHEA-COMP:9746"/>
        <dbReference type="ChEBI" id="CHEBI:15361"/>
        <dbReference type="ChEBI" id="CHEBI:29979"/>
        <dbReference type="ChEBI" id="CHEBI:58702"/>
        <dbReference type="ChEBI" id="CHEBI:64837"/>
        <dbReference type="EC" id="2.7.3.9"/>
    </reaction>
</comment>
<feature type="active site" description="Tele-phosphohistidine intermediate" evidence="8">
    <location>
        <position position="182"/>
    </location>
</feature>
<evidence type="ECO:0000256" key="6">
    <source>
        <dbReference type="ARBA" id="ARBA00022842"/>
    </source>
</evidence>
<dbReference type="PANTHER" id="PTHR46244:SF6">
    <property type="entry name" value="PHOSPHOENOLPYRUVATE-PROTEIN PHOSPHOTRANSFERASE"/>
    <property type="match status" value="1"/>
</dbReference>
<evidence type="ECO:0000256" key="9">
    <source>
        <dbReference type="PIRSR" id="PIRSR000732-2"/>
    </source>
</evidence>
<dbReference type="SUPFAM" id="SSF51621">
    <property type="entry name" value="Phosphoenolpyruvate/pyruvate domain"/>
    <property type="match status" value="1"/>
</dbReference>